<dbReference type="OrthoDB" id="10043502at2759"/>
<evidence type="ECO:0000256" key="1">
    <source>
        <dbReference type="SAM" id="MobiDB-lite"/>
    </source>
</evidence>
<name>A0A9Q1E124_CONCO</name>
<evidence type="ECO:0000313" key="2">
    <source>
        <dbReference type="EMBL" id="KAJ8287644.1"/>
    </source>
</evidence>
<accession>A0A9Q1E124</accession>
<sequence>MTWHNMKSSGAIFTRQNMFPPDHRTPKTHYNPSPTKKIAKKQRKTNLSPVRLAKPPSLSVPLMEPLTLEDQSFLGPSSYPLPSTEAQPSFSESWPSTDHESSLANTTASPGKEALACAAPSGKAYFMPTATQEDSVLARYVERFRRGKPQSREERQRSAATVEECQPFWWLSSSSPAPTKPAQRGCASAHEGGHISPVERVRSSPPLSPHGAPLDFTIMGLSDSSHCDPPDPGILQLQERASRLLQRSEHSLSSSSIPISSEGLGCSDLSSPVSVDEPVQRPVVPSFINPTTALNSGPVAMPSVAALLASRTRPEDDILFQWRLRRKMEQARQGPFPPTQGPALQQASSLVPQAQWGLCTSGIQTQRAGPHFTPVLQESTHMHLLCDMLPCPLQHPPPERRRSPKKWEVPTRDPAHSTPKGRSSSSESESEDLPSKGSSSPPPPSSETPEEPWPAGDGNAGRRRKNTLQSPEEPWPAGERKAGRQRKNTLRREETERSKTQKVENLHGKKKSISHHRGGGGSRVDSQMRPSQAERGVTRDRVGKERATPWHEEPRRGTWERGQRSRKEGRPGDQAPPPSPIHNALGQVVSAVLFPTSDSPLPPRTPSSSDSPRYTPPVPPQSPAPAPSTPQAPELVAQLLQEAEESDGLEFEDDPLLQVLRQQREWAKEQLSEVDTILNEIQDEPT</sequence>
<evidence type="ECO:0008006" key="4">
    <source>
        <dbReference type="Google" id="ProtNLM"/>
    </source>
</evidence>
<gene>
    <name evidence="2" type="ORF">COCON_G00003030</name>
</gene>
<dbReference type="EMBL" id="JAFJMO010000001">
    <property type="protein sequence ID" value="KAJ8287644.1"/>
    <property type="molecule type" value="Genomic_DNA"/>
</dbReference>
<dbReference type="AlphaFoldDB" id="A0A9Q1E124"/>
<feature type="compositionally biased region" description="Basic residues" evidence="1">
    <location>
        <begin position="508"/>
        <end position="518"/>
    </location>
</feature>
<protein>
    <recommendedName>
        <fullName evidence="4">Proline and serine-rich protein 3</fullName>
    </recommendedName>
</protein>
<organism evidence="2 3">
    <name type="scientific">Conger conger</name>
    <name type="common">Conger eel</name>
    <name type="synonym">Muraena conger</name>
    <dbReference type="NCBI Taxonomy" id="82655"/>
    <lineage>
        <taxon>Eukaryota</taxon>
        <taxon>Metazoa</taxon>
        <taxon>Chordata</taxon>
        <taxon>Craniata</taxon>
        <taxon>Vertebrata</taxon>
        <taxon>Euteleostomi</taxon>
        <taxon>Actinopterygii</taxon>
        <taxon>Neopterygii</taxon>
        <taxon>Teleostei</taxon>
        <taxon>Anguilliformes</taxon>
        <taxon>Congridae</taxon>
        <taxon>Conger</taxon>
    </lineage>
</organism>
<feature type="compositionally biased region" description="Basic and acidic residues" evidence="1">
    <location>
        <begin position="490"/>
        <end position="507"/>
    </location>
</feature>
<feature type="region of interest" description="Disordered" evidence="1">
    <location>
        <begin position="395"/>
        <end position="634"/>
    </location>
</feature>
<feature type="region of interest" description="Disordered" evidence="1">
    <location>
        <begin position="1"/>
        <end position="57"/>
    </location>
</feature>
<dbReference type="Proteomes" id="UP001152803">
    <property type="component" value="Unassembled WGS sequence"/>
</dbReference>
<keyword evidence="3" id="KW-1185">Reference proteome</keyword>
<feature type="region of interest" description="Disordered" evidence="1">
    <location>
        <begin position="71"/>
        <end position="110"/>
    </location>
</feature>
<feature type="compositionally biased region" description="Pro residues" evidence="1">
    <location>
        <begin position="614"/>
        <end position="630"/>
    </location>
</feature>
<feature type="compositionally biased region" description="Basic and acidic residues" evidence="1">
    <location>
        <begin position="397"/>
        <end position="415"/>
    </location>
</feature>
<evidence type="ECO:0000313" key="3">
    <source>
        <dbReference type="Proteomes" id="UP001152803"/>
    </source>
</evidence>
<comment type="caution">
    <text evidence="2">The sequence shown here is derived from an EMBL/GenBank/DDBJ whole genome shotgun (WGS) entry which is preliminary data.</text>
</comment>
<feature type="compositionally biased region" description="Polar residues" evidence="1">
    <location>
        <begin position="80"/>
        <end position="109"/>
    </location>
</feature>
<reference evidence="2" key="1">
    <citation type="journal article" date="2023" name="Science">
        <title>Genome structures resolve the early diversification of teleost fishes.</title>
        <authorList>
            <person name="Parey E."/>
            <person name="Louis A."/>
            <person name="Montfort J."/>
            <person name="Bouchez O."/>
            <person name="Roques C."/>
            <person name="Iampietro C."/>
            <person name="Lluch J."/>
            <person name="Castinel A."/>
            <person name="Donnadieu C."/>
            <person name="Desvignes T."/>
            <person name="Floi Bucao C."/>
            <person name="Jouanno E."/>
            <person name="Wen M."/>
            <person name="Mejri S."/>
            <person name="Dirks R."/>
            <person name="Jansen H."/>
            <person name="Henkel C."/>
            <person name="Chen W.J."/>
            <person name="Zahm M."/>
            <person name="Cabau C."/>
            <person name="Klopp C."/>
            <person name="Thompson A.W."/>
            <person name="Robinson-Rechavi M."/>
            <person name="Braasch I."/>
            <person name="Lecointre G."/>
            <person name="Bobe J."/>
            <person name="Postlethwait J.H."/>
            <person name="Berthelot C."/>
            <person name="Roest Crollius H."/>
            <person name="Guiguen Y."/>
        </authorList>
    </citation>
    <scope>NUCLEOTIDE SEQUENCE</scope>
    <source>
        <strain evidence="2">Concon-B</strain>
    </source>
</reference>
<feature type="compositionally biased region" description="Basic and acidic residues" evidence="1">
    <location>
        <begin position="536"/>
        <end position="571"/>
    </location>
</feature>
<dbReference type="PANTHER" id="PTHR22045">
    <property type="entry name" value="PROLINE AND SERINE-RICH PROTEIN 3"/>
    <property type="match status" value="1"/>
</dbReference>
<proteinExistence type="predicted"/>
<dbReference type="InterPro" id="IPR037646">
    <property type="entry name" value="PROSER3"/>
</dbReference>
<dbReference type="PANTHER" id="PTHR22045:SF6">
    <property type="entry name" value="PROLINE AND SERINE-RICH PROTEIN 3"/>
    <property type="match status" value="1"/>
</dbReference>